<protein>
    <submittedName>
        <fullName evidence="2">Uncharacterized protein</fullName>
    </submittedName>
</protein>
<dbReference type="AlphaFoldDB" id="A0AAP0PHQ2"/>
<proteinExistence type="predicted"/>
<keyword evidence="3" id="KW-1185">Reference proteome</keyword>
<evidence type="ECO:0000313" key="3">
    <source>
        <dbReference type="Proteomes" id="UP001417504"/>
    </source>
</evidence>
<sequence>MTASSALVFAKIAPPKRPPTAKPNPSPKSLFLHLNRNPNFTAPKSLSPGLLRTNCTANGGFSSSNLGKLFVASDPLSSVVESSAVSLFLADVDAESVFVVTPPRKLQQDKLATVRLFKENTPSADMCGWMKKMMADSSGVTE</sequence>
<dbReference type="Proteomes" id="UP001417504">
    <property type="component" value="Unassembled WGS sequence"/>
</dbReference>
<feature type="region of interest" description="Disordered" evidence="1">
    <location>
        <begin position="1"/>
        <end position="28"/>
    </location>
</feature>
<evidence type="ECO:0000256" key="1">
    <source>
        <dbReference type="SAM" id="MobiDB-lite"/>
    </source>
</evidence>
<reference evidence="2 3" key="1">
    <citation type="submission" date="2024-01" db="EMBL/GenBank/DDBJ databases">
        <title>Genome assemblies of Stephania.</title>
        <authorList>
            <person name="Yang L."/>
        </authorList>
    </citation>
    <scope>NUCLEOTIDE SEQUENCE [LARGE SCALE GENOMIC DNA]</scope>
    <source>
        <strain evidence="2">QJT</strain>
        <tissue evidence="2">Leaf</tissue>
    </source>
</reference>
<dbReference type="EMBL" id="JBBNAE010000002">
    <property type="protein sequence ID" value="KAK9145373.1"/>
    <property type="molecule type" value="Genomic_DNA"/>
</dbReference>
<gene>
    <name evidence="2" type="ORF">Sjap_005276</name>
</gene>
<name>A0AAP0PHQ2_9MAGN</name>
<accession>A0AAP0PHQ2</accession>
<feature type="compositionally biased region" description="Pro residues" evidence="1">
    <location>
        <begin position="15"/>
        <end position="26"/>
    </location>
</feature>
<comment type="caution">
    <text evidence="2">The sequence shown here is derived from an EMBL/GenBank/DDBJ whole genome shotgun (WGS) entry which is preliminary data.</text>
</comment>
<evidence type="ECO:0000313" key="2">
    <source>
        <dbReference type="EMBL" id="KAK9145373.1"/>
    </source>
</evidence>
<organism evidence="2 3">
    <name type="scientific">Stephania japonica</name>
    <dbReference type="NCBI Taxonomy" id="461633"/>
    <lineage>
        <taxon>Eukaryota</taxon>
        <taxon>Viridiplantae</taxon>
        <taxon>Streptophyta</taxon>
        <taxon>Embryophyta</taxon>
        <taxon>Tracheophyta</taxon>
        <taxon>Spermatophyta</taxon>
        <taxon>Magnoliopsida</taxon>
        <taxon>Ranunculales</taxon>
        <taxon>Menispermaceae</taxon>
        <taxon>Menispermoideae</taxon>
        <taxon>Cissampelideae</taxon>
        <taxon>Stephania</taxon>
    </lineage>
</organism>